<dbReference type="WBParaSite" id="EVEC_0001375201-mRNA-1">
    <property type="protein sequence ID" value="EVEC_0001375201-mRNA-1"/>
    <property type="gene ID" value="EVEC_0001375201"/>
</dbReference>
<proteinExistence type="predicted"/>
<evidence type="ECO:0000313" key="1">
    <source>
        <dbReference type="WBParaSite" id="EVEC_0001375201-mRNA-1"/>
    </source>
</evidence>
<dbReference type="AlphaFoldDB" id="A0A0N4VRS9"/>
<name>A0A0N4VRS9_ENTVE</name>
<reference evidence="1" key="1">
    <citation type="submission" date="2017-02" db="UniProtKB">
        <authorList>
            <consortium name="WormBaseParasite"/>
        </authorList>
    </citation>
    <scope>IDENTIFICATION</scope>
</reference>
<accession>A0A0N4VRS9</accession>
<organism evidence="1">
    <name type="scientific">Enterobius vermicularis</name>
    <name type="common">Human pinworm</name>
    <dbReference type="NCBI Taxonomy" id="51028"/>
    <lineage>
        <taxon>Eukaryota</taxon>
        <taxon>Metazoa</taxon>
        <taxon>Ecdysozoa</taxon>
        <taxon>Nematoda</taxon>
        <taxon>Chromadorea</taxon>
        <taxon>Rhabditida</taxon>
        <taxon>Spirurina</taxon>
        <taxon>Oxyuridomorpha</taxon>
        <taxon>Oxyuroidea</taxon>
        <taxon>Oxyuridae</taxon>
        <taxon>Enterobius</taxon>
    </lineage>
</organism>
<protein>
    <submittedName>
        <fullName evidence="1">Transcriptional regulator</fullName>
    </submittedName>
</protein>
<sequence length="59" mass="6426">LPIGRILAGQVGIRHFLHTQLLTKPQPVLGGSGNSLTRLPGELVYYVLIGVLRHGDRKV</sequence>